<keyword evidence="2" id="KW-1185">Reference proteome</keyword>
<dbReference type="OMA" id="HSKSTNR"/>
<sequence>MNGLTLGDQKCSATPDSLLQDREFTVGLHSKSTNRAPTLNITVTMTAKMLVLCWPKVSMAAWWCD</sequence>
<dbReference type="Ensembl" id="ENSSSUT00005026876.1">
    <property type="protein sequence ID" value="ENSSSUP00005023467.1"/>
    <property type="gene ID" value="ENSSSUG00005015310.1"/>
</dbReference>
<dbReference type="PANTHER" id="PTHR13936:SF14">
    <property type="entry name" value="PROFILIN-1"/>
    <property type="match status" value="1"/>
</dbReference>
<dbReference type="Gene3D" id="3.30.450.30">
    <property type="entry name" value="Dynein light chain 2a, cytoplasmic"/>
    <property type="match status" value="1"/>
</dbReference>
<name>A0A673UQA6_SURSU</name>
<protein>
    <submittedName>
        <fullName evidence="1">Uncharacterized protein</fullName>
    </submittedName>
</protein>
<dbReference type="GO" id="GO:0032233">
    <property type="term" value="P:positive regulation of actin filament bundle assembly"/>
    <property type="evidence" value="ECO:0007669"/>
    <property type="project" value="TreeGrafter"/>
</dbReference>
<dbReference type="GO" id="GO:0003779">
    <property type="term" value="F:actin binding"/>
    <property type="evidence" value="ECO:0007669"/>
    <property type="project" value="TreeGrafter"/>
</dbReference>
<accession>A0A673UQA6</accession>
<dbReference type="GO" id="GO:0005737">
    <property type="term" value="C:cytoplasm"/>
    <property type="evidence" value="ECO:0007669"/>
    <property type="project" value="TreeGrafter"/>
</dbReference>
<evidence type="ECO:0000313" key="1">
    <source>
        <dbReference type="Ensembl" id="ENSSSUP00005023467.1"/>
    </source>
</evidence>
<dbReference type="SUPFAM" id="SSF55770">
    <property type="entry name" value="Profilin (actin-binding protein)"/>
    <property type="match status" value="1"/>
</dbReference>
<dbReference type="AlphaFoldDB" id="A0A673UQA6"/>
<dbReference type="PANTHER" id="PTHR13936">
    <property type="entry name" value="PROFILIN"/>
    <property type="match status" value="1"/>
</dbReference>
<dbReference type="GO" id="GO:0030833">
    <property type="term" value="P:regulation of actin filament polymerization"/>
    <property type="evidence" value="ECO:0007669"/>
    <property type="project" value="TreeGrafter"/>
</dbReference>
<reference evidence="1" key="3">
    <citation type="submission" date="2025-09" db="UniProtKB">
        <authorList>
            <consortium name="Ensembl"/>
        </authorList>
    </citation>
    <scope>IDENTIFICATION</scope>
</reference>
<proteinExistence type="predicted"/>
<dbReference type="Proteomes" id="UP000472268">
    <property type="component" value="Chromosome 7"/>
</dbReference>
<dbReference type="InterPro" id="IPR036140">
    <property type="entry name" value="PFN_sf"/>
</dbReference>
<reference evidence="1" key="2">
    <citation type="submission" date="2025-08" db="UniProtKB">
        <authorList>
            <consortium name="Ensembl"/>
        </authorList>
    </citation>
    <scope>IDENTIFICATION</scope>
</reference>
<organism evidence="1 2">
    <name type="scientific">Suricata suricatta</name>
    <name type="common">Meerkat</name>
    <dbReference type="NCBI Taxonomy" id="37032"/>
    <lineage>
        <taxon>Eukaryota</taxon>
        <taxon>Metazoa</taxon>
        <taxon>Chordata</taxon>
        <taxon>Craniata</taxon>
        <taxon>Vertebrata</taxon>
        <taxon>Euteleostomi</taxon>
        <taxon>Mammalia</taxon>
        <taxon>Eutheria</taxon>
        <taxon>Laurasiatheria</taxon>
        <taxon>Carnivora</taxon>
        <taxon>Feliformia</taxon>
        <taxon>Herpestidae</taxon>
        <taxon>Suricata</taxon>
    </lineage>
</organism>
<evidence type="ECO:0000313" key="2">
    <source>
        <dbReference type="Proteomes" id="UP000472268"/>
    </source>
</evidence>
<reference evidence="1 2" key="1">
    <citation type="submission" date="2019-05" db="EMBL/GenBank/DDBJ databases">
        <title>A Chromosome-scale Meerkat (S. suricatta) Genome Assembly.</title>
        <authorList>
            <person name="Dudchenko O."/>
            <person name="Lieberman Aiden E."/>
            <person name="Tung J."/>
            <person name="Barreiro L.B."/>
            <person name="Clutton-Brock T.H."/>
        </authorList>
    </citation>
    <scope>NUCLEOTIDE SEQUENCE [LARGE SCALE GENOMIC DNA]</scope>
</reference>